<evidence type="ECO:0000256" key="1">
    <source>
        <dbReference type="SAM" id="Phobius"/>
    </source>
</evidence>
<sequence length="763" mass="80742">MVSRRTFLRASAGAVGAAGALVVGWSVMPARQRLLTAEPLPLGPAQAALNGWLKVSPDNTVTVMMSKSEMGQGVYTGLAMLLAEELDADWSQVRIEQSPIDKIYNNVAATVDGLPFHPDDQGALKRAAGWMTGKLMREIGVMMTGGSSSIKDLWLPMREAGASARAMLVGAAAAQWQVPAQECRAESGKVLHGSGRSATFGELAALAAQQPRPDKVALKEPARFKLVGQPLHRIEAAAKLDGSARFGIDAAPDGLLYASVAMCPTLGGKAARFDGAAAARLPGVHKVLAVEPYHGGSGGVAVIADTPWHAMRALKQVTVEWDHGAAASTSSDAIFTQLAATLDKADGHAYFSRGDVDGALAGAARKVSAEYRAPYLAHAAMEPVNCTVQAQDGAATVWASTQVPGIARDHVAKVLGIAADKVDLRVQLLGGGFGRRLEADYVAQAAAIARAMPGRPVQTIWSREEDTRHDFYRPACVSRFQAGLDADGKLVAWRNTSAGQAIMPNVLKRSFGLPGAGPDKTTSEGAFDQPYEWPNARIAHEIVDLPVPVGFWRSVGHSHQAFFKESFLDEVAAAAGQDPVAFRAALLAQHPRHLAVLRRAAALADWGKPLAPADDGSPRARGVALHQSFGSIVAQVAEVSLGQDQGQGKRIRVHRVVCVVDCGTPVNPNLIRQQMESAILFGLSAALHGEIKVVDGQVQQSNFHDYPVLRMHECPRIETEIMSSQDAPEGVGEPGTPPIAPAVANALFALTGQRQRALPLRPA</sequence>
<reference evidence="3 4" key="1">
    <citation type="submission" date="2016-10" db="EMBL/GenBank/DDBJ databases">
        <title>Complete genome sequences of three Cupriavidus strains isolated from various Malaysian environments.</title>
        <authorList>
            <person name="Abdullah A.A.-A."/>
            <person name="Shafie N.A.H."/>
            <person name="Lau N.S."/>
        </authorList>
    </citation>
    <scope>NUCLEOTIDE SEQUENCE [LARGE SCALE GENOMIC DNA]</scope>
    <source>
        <strain evidence="3 4">USMAA1020</strain>
    </source>
</reference>
<dbReference type="InterPro" id="IPR000674">
    <property type="entry name" value="Ald_Oxase/Xan_DH_a/b"/>
</dbReference>
<keyword evidence="1" id="KW-0472">Membrane</keyword>
<organism evidence="3 4">
    <name type="scientific">Cupriavidus malaysiensis</name>
    <dbReference type="NCBI Taxonomy" id="367825"/>
    <lineage>
        <taxon>Bacteria</taxon>
        <taxon>Pseudomonadati</taxon>
        <taxon>Pseudomonadota</taxon>
        <taxon>Betaproteobacteria</taxon>
        <taxon>Burkholderiales</taxon>
        <taxon>Burkholderiaceae</taxon>
        <taxon>Cupriavidus</taxon>
    </lineage>
</organism>
<dbReference type="RefSeq" id="WP_071069211.1">
    <property type="nucleotide sequence ID" value="NZ_CP017754.1"/>
</dbReference>
<accession>A0ABM6F3Q1</accession>
<feature type="transmembrane region" description="Helical" evidence="1">
    <location>
        <begin position="7"/>
        <end position="28"/>
    </location>
</feature>
<evidence type="ECO:0000313" key="4">
    <source>
        <dbReference type="Proteomes" id="UP000177515"/>
    </source>
</evidence>
<keyword evidence="1" id="KW-1133">Transmembrane helix</keyword>
<dbReference type="EMBL" id="CP017754">
    <property type="protein sequence ID" value="AOZ06050.1"/>
    <property type="molecule type" value="Genomic_DNA"/>
</dbReference>
<dbReference type="InterPro" id="IPR052516">
    <property type="entry name" value="N-heterocyclic_Hydroxylase"/>
</dbReference>
<evidence type="ECO:0000259" key="2">
    <source>
        <dbReference type="SMART" id="SM01008"/>
    </source>
</evidence>
<dbReference type="Pfam" id="PF20256">
    <property type="entry name" value="MoCoBD_2"/>
    <property type="match status" value="2"/>
</dbReference>
<dbReference type="Proteomes" id="UP000177515">
    <property type="component" value="Chromosome 1"/>
</dbReference>
<name>A0ABM6F3Q1_9BURK</name>
<dbReference type="PANTHER" id="PTHR47495:SF2">
    <property type="entry name" value="ALDEHYDE DEHYDROGENASE"/>
    <property type="match status" value="1"/>
</dbReference>
<protein>
    <submittedName>
        <fullName evidence="3">Acylaldehyde oxidase</fullName>
    </submittedName>
</protein>
<dbReference type="SUPFAM" id="SSF56003">
    <property type="entry name" value="Molybdenum cofactor-binding domain"/>
    <property type="match status" value="2"/>
</dbReference>
<evidence type="ECO:0000313" key="3">
    <source>
        <dbReference type="EMBL" id="AOZ06050.1"/>
    </source>
</evidence>
<dbReference type="Gene3D" id="3.90.1170.50">
    <property type="entry name" value="Aldehyde oxidase/xanthine dehydrogenase, a/b hammerhead"/>
    <property type="match status" value="1"/>
</dbReference>
<keyword evidence="4" id="KW-1185">Reference proteome</keyword>
<dbReference type="Gene3D" id="3.30.365.10">
    <property type="entry name" value="Aldehyde oxidase/xanthine dehydrogenase, molybdopterin binding domain"/>
    <property type="match status" value="4"/>
</dbReference>
<dbReference type="InterPro" id="IPR046867">
    <property type="entry name" value="AldOxase/xan_DH_MoCoBD2"/>
</dbReference>
<dbReference type="InterPro" id="IPR037165">
    <property type="entry name" value="AldOxase/xan_DH_Mopterin-bd_sf"/>
</dbReference>
<dbReference type="InterPro" id="IPR012368">
    <property type="entry name" value="OxRdtase_Mopterin-bd_su_IorB"/>
</dbReference>
<dbReference type="Pfam" id="PF02738">
    <property type="entry name" value="MoCoBD_1"/>
    <property type="match status" value="1"/>
</dbReference>
<gene>
    <name evidence="3" type="ORF">BKK80_09545</name>
</gene>
<feature type="domain" description="Aldehyde oxidase/xanthine dehydrogenase a/b hammerhead" evidence="2">
    <location>
        <begin position="241"/>
        <end position="325"/>
    </location>
</feature>
<dbReference type="InterPro" id="IPR006311">
    <property type="entry name" value="TAT_signal"/>
</dbReference>
<dbReference type="PROSITE" id="PS51318">
    <property type="entry name" value="TAT"/>
    <property type="match status" value="1"/>
</dbReference>
<proteinExistence type="predicted"/>
<dbReference type="InterPro" id="IPR008274">
    <property type="entry name" value="AldOxase/xan_DH_MoCoBD1"/>
</dbReference>
<dbReference type="PANTHER" id="PTHR47495">
    <property type="entry name" value="ALDEHYDE DEHYDROGENASE"/>
    <property type="match status" value="1"/>
</dbReference>
<dbReference type="SMART" id="SM01008">
    <property type="entry name" value="Ald_Xan_dh_C"/>
    <property type="match status" value="1"/>
</dbReference>
<keyword evidence="1" id="KW-0812">Transmembrane</keyword>
<dbReference type="PIRSF" id="PIRSF036389">
    <property type="entry name" value="IOR_B"/>
    <property type="match status" value="1"/>
</dbReference>